<comment type="caution">
    <text evidence="2">The sequence shown here is derived from an EMBL/GenBank/DDBJ whole genome shotgun (WGS) entry which is preliminary data.</text>
</comment>
<evidence type="ECO:0000313" key="3">
    <source>
        <dbReference type="Proteomes" id="UP000290289"/>
    </source>
</evidence>
<gene>
    <name evidence="2" type="ORF">DVH24_030320</name>
</gene>
<keyword evidence="3" id="KW-1185">Reference proteome</keyword>
<proteinExistence type="predicted"/>
<organism evidence="2 3">
    <name type="scientific">Malus domestica</name>
    <name type="common">Apple</name>
    <name type="synonym">Pyrus malus</name>
    <dbReference type="NCBI Taxonomy" id="3750"/>
    <lineage>
        <taxon>Eukaryota</taxon>
        <taxon>Viridiplantae</taxon>
        <taxon>Streptophyta</taxon>
        <taxon>Embryophyta</taxon>
        <taxon>Tracheophyta</taxon>
        <taxon>Spermatophyta</taxon>
        <taxon>Magnoliopsida</taxon>
        <taxon>eudicotyledons</taxon>
        <taxon>Gunneridae</taxon>
        <taxon>Pentapetalae</taxon>
        <taxon>rosids</taxon>
        <taxon>fabids</taxon>
        <taxon>Rosales</taxon>
        <taxon>Rosaceae</taxon>
        <taxon>Amygdaloideae</taxon>
        <taxon>Maleae</taxon>
        <taxon>Malus</taxon>
    </lineage>
</organism>
<name>A0A498K4F0_MALDO</name>
<reference evidence="2 3" key="1">
    <citation type="submission" date="2018-10" db="EMBL/GenBank/DDBJ databases">
        <title>A high-quality apple genome assembly.</title>
        <authorList>
            <person name="Hu J."/>
        </authorList>
    </citation>
    <scope>NUCLEOTIDE SEQUENCE [LARGE SCALE GENOMIC DNA]</scope>
    <source>
        <strain evidence="3">cv. HFTH1</strain>
        <tissue evidence="2">Young leaf</tissue>
    </source>
</reference>
<sequence length="175" mass="19732">MAEALDFRSPYLLSVTLLLLLVVAVFFSPLNQRHHLSLTFSSSPTFSSSQSNFRQQTASNFNTTTLHKKSKTERIEEELGIARAIIRKAILTKNVTSDRKETYIPRGSAYRIPYAFHQDGEEVQDMELQGDLPMVHNGPATYIYSIEGQFIFEMESGPSPFVAQHPDEAHALQPT</sequence>
<feature type="transmembrane region" description="Helical" evidence="1">
    <location>
        <begin position="12"/>
        <end position="30"/>
    </location>
</feature>
<evidence type="ECO:0000313" key="2">
    <source>
        <dbReference type="EMBL" id="RXI02391.1"/>
    </source>
</evidence>
<dbReference type="AlphaFoldDB" id="A0A498K4F0"/>
<keyword evidence="1" id="KW-0472">Membrane</keyword>
<protein>
    <submittedName>
        <fullName evidence="2">Uncharacterized protein</fullName>
    </submittedName>
</protein>
<dbReference type="STRING" id="3750.A0A498K4F0"/>
<keyword evidence="1" id="KW-0812">Transmembrane</keyword>
<accession>A0A498K4F0</accession>
<dbReference type="Proteomes" id="UP000290289">
    <property type="component" value="Chromosome 4"/>
</dbReference>
<dbReference type="EMBL" id="RDQH01000330">
    <property type="protein sequence ID" value="RXI02391.1"/>
    <property type="molecule type" value="Genomic_DNA"/>
</dbReference>
<keyword evidence="1" id="KW-1133">Transmembrane helix</keyword>
<evidence type="ECO:0000256" key="1">
    <source>
        <dbReference type="SAM" id="Phobius"/>
    </source>
</evidence>